<dbReference type="AlphaFoldDB" id="A0A365GWE4"/>
<dbReference type="Proteomes" id="UP000251891">
    <property type="component" value="Unassembled WGS sequence"/>
</dbReference>
<feature type="coiled-coil region" evidence="1">
    <location>
        <begin position="150"/>
        <end position="180"/>
    </location>
</feature>
<comment type="caution">
    <text evidence="5">The sequence shown here is derived from an EMBL/GenBank/DDBJ whole genome shotgun (WGS) entry which is preliminary data.</text>
</comment>
<evidence type="ECO:0000256" key="2">
    <source>
        <dbReference type="SAM" id="MobiDB-lite"/>
    </source>
</evidence>
<dbReference type="Pfam" id="PF26571">
    <property type="entry name" value="VldE"/>
    <property type="match status" value="1"/>
</dbReference>
<evidence type="ECO:0000313" key="5">
    <source>
        <dbReference type="EMBL" id="RAY11140.1"/>
    </source>
</evidence>
<dbReference type="EMBL" id="QLYX01000021">
    <property type="protein sequence ID" value="RAY11140.1"/>
    <property type="molecule type" value="Genomic_DNA"/>
</dbReference>
<evidence type="ECO:0000313" key="6">
    <source>
        <dbReference type="Proteomes" id="UP000251891"/>
    </source>
</evidence>
<dbReference type="InterPro" id="IPR058593">
    <property type="entry name" value="ARB_07466-like_C"/>
</dbReference>
<keyword evidence="1" id="KW-0175">Coiled coil</keyword>
<feature type="coiled-coil region" evidence="1">
    <location>
        <begin position="42"/>
        <end position="90"/>
    </location>
</feature>
<dbReference type="Gene3D" id="6.10.250.3150">
    <property type="match status" value="1"/>
</dbReference>
<organism evidence="5 6">
    <name type="scientific">Actinomadura craniellae</name>
    <dbReference type="NCBI Taxonomy" id="2231787"/>
    <lineage>
        <taxon>Bacteria</taxon>
        <taxon>Bacillati</taxon>
        <taxon>Actinomycetota</taxon>
        <taxon>Actinomycetes</taxon>
        <taxon>Streptosporangiales</taxon>
        <taxon>Thermomonosporaceae</taxon>
        <taxon>Actinomadura</taxon>
    </lineage>
</organism>
<dbReference type="OrthoDB" id="2989771at2"/>
<name>A0A365GWE4_9ACTN</name>
<reference evidence="5 6" key="1">
    <citation type="submission" date="2018-06" db="EMBL/GenBank/DDBJ databases">
        <title>Actinomadura craniellae sp. nov. isolated from marine sponge Craniella sp.</title>
        <authorList>
            <person name="Li L."/>
            <person name="Xu Q.H."/>
            <person name="Lin H.W."/>
            <person name="Lu Y.H."/>
        </authorList>
    </citation>
    <scope>NUCLEOTIDE SEQUENCE [LARGE SCALE GENOMIC DNA]</scope>
    <source>
        <strain evidence="5 6">LHW63021</strain>
    </source>
</reference>
<gene>
    <name evidence="5" type="ORF">DPM19_32060</name>
</gene>
<accession>A0A365GWE4</accession>
<protein>
    <recommendedName>
        <fullName evidence="4">ARB-07466-like C-terminal domain-containing protein</fullName>
    </recommendedName>
</protein>
<feature type="chain" id="PRO_5017051015" description="ARB-07466-like C-terminal domain-containing protein" evidence="3">
    <location>
        <begin position="35"/>
        <end position="320"/>
    </location>
</feature>
<evidence type="ECO:0000256" key="3">
    <source>
        <dbReference type="SAM" id="SignalP"/>
    </source>
</evidence>
<evidence type="ECO:0000256" key="1">
    <source>
        <dbReference type="SAM" id="Coils"/>
    </source>
</evidence>
<proteinExistence type="predicted"/>
<keyword evidence="3" id="KW-0732">Signal</keyword>
<evidence type="ECO:0000259" key="4">
    <source>
        <dbReference type="Pfam" id="PF26571"/>
    </source>
</evidence>
<sequence length="320" mass="34262">MTGASPRRAAIAITMATVIMLPPALPGLTAGALAAPDPQKELARLEKKAAALNKEYRGELIALNEARRAAQRAATEADRLERDLTAARTDVGRIAATSYMTGGIDPIPVVTSADPSAAIRDAAVVQHLARNNELRLQSAQALQVKAAQARKSSAAKVTEVRKQIEDLEKQRTRVRKLLAKYRPERPTVTRPDGASGSKSPVTGSSMTARMRTLMLAIDGRFGPFPTIGCFRGGAGAQDHGTGTACDFMESTGGRMPSASAQAHGDQVAQFAINNASQYGVKYIIWKQRIWDTRSGGGWRAMENRGGITANHFDHVHISVL</sequence>
<feature type="region of interest" description="Disordered" evidence="2">
    <location>
        <begin position="184"/>
        <end position="204"/>
    </location>
</feature>
<feature type="signal peptide" evidence="3">
    <location>
        <begin position="1"/>
        <end position="34"/>
    </location>
</feature>
<dbReference type="RefSeq" id="WP_111871839.1">
    <property type="nucleotide sequence ID" value="NZ_QLYX01000021.1"/>
</dbReference>
<feature type="domain" description="ARB-07466-like C-terminal" evidence="4">
    <location>
        <begin position="203"/>
        <end position="312"/>
    </location>
</feature>
<keyword evidence="6" id="KW-1185">Reference proteome</keyword>